<reference evidence="1" key="1">
    <citation type="journal article" date="2015" name="Nature">
        <title>Complex archaea that bridge the gap between prokaryotes and eukaryotes.</title>
        <authorList>
            <person name="Spang A."/>
            <person name="Saw J.H."/>
            <person name="Jorgensen S.L."/>
            <person name="Zaremba-Niedzwiedzka K."/>
            <person name="Martijn J."/>
            <person name="Lind A.E."/>
            <person name="van Eijk R."/>
            <person name="Schleper C."/>
            <person name="Guy L."/>
            <person name="Ettema T.J."/>
        </authorList>
    </citation>
    <scope>NUCLEOTIDE SEQUENCE</scope>
</reference>
<protein>
    <submittedName>
        <fullName evidence="1">Uncharacterized protein</fullName>
    </submittedName>
</protein>
<proteinExistence type="predicted"/>
<sequence>MNWKESATWIYMRWTDGELTDDYAIRLLETIGSKGSLKVLKQIKRILVEFAA</sequence>
<comment type="caution">
    <text evidence="1">The sequence shown here is derived from an EMBL/GenBank/DDBJ whole genome shotgun (WGS) entry which is preliminary data.</text>
</comment>
<accession>A0A0F9N8H7</accession>
<name>A0A0F9N8H7_9ZZZZ</name>
<gene>
    <name evidence="1" type="ORF">LCGC14_1059490</name>
</gene>
<organism evidence="1">
    <name type="scientific">marine sediment metagenome</name>
    <dbReference type="NCBI Taxonomy" id="412755"/>
    <lineage>
        <taxon>unclassified sequences</taxon>
        <taxon>metagenomes</taxon>
        <taxon>ecological metagenomes</taxon>
    </lineage>
</organism>
<dbReference type="AlphaFoldDB" id="A0A0F9N8H7"/>
<evidence type="ECO:0000313" key="1">
    <source>
        <dbReference type="EMBL" id="KKN08172.1"/>
    </source>
</evidence>
<dbReference type="EMBL" id="LAZR01004487">
    <property type="protein sequence ID" value="KKN08172.1"/>
    <property type="molecule type" value="Genomic_DNA"/>
</dbReference>